<feature type="region of interest" description="Disordered" evidence="1">
    <location>
        <begin position="273"/>
        <end position="322"/>
    </location>
</feature>
<name>A0A928VTF4_9CYAN</name>
<feature type="compositionally biased region" description="Basic and acidic residues" evidence="1">
    <location>
        <begin position="1"/>
        <end position="12"/>
    </location>
</feature>
<dbReference type="Proteomes" id="UP000621799">
    <property type="component" value="Unassembled WGS sequence"/>
</dbReference>
<comment type="caution">
    <text evidence="2">The sequence shown here is derived from an EMBL/GenBank/DDBJ whole genome shotgun (WGS) entry which is preliminary data.</text>
</comment>
<evidence type="ECO:0000256" key="1">
    <source>
        <dbReference type="SAM" id="MobiDB-lite"/>
    </source>
</evidence>
<keyword evidence="3" id="KW-1185">Reference proteome</keyword>
<reference evidence="2" key="1">
    <citation type="submission" date="2020-10" db="EMBL/GenBank/DDBJ databases">
        <authorList>
            <person name="Castelo-Branco R."/>
            <person name="Eusebio N."/>
            <person name="Adriana R."/>
            <person name="Vieira A."/>
            <person name="Brugerolle De Fraissinette N."/>
            <person name="Rezende De Castro R."/>
            <person name="Schneider M.P."/>
            <person name="Vasconcelos V."/>
            <person name="Leao P.N."/>
        </authorList>
    </citation>
    <scope>NUCLEOTIDE SEQUENCE</scope>
    <source>
        <strain evidence="2">LEGE 11467</strain>
    </source>
</reference>
<organism evidence="2 3">
    <name type="scientific">Zarconia navalis LEGE 11467</name>
    <dbReference type="NCBI Taxonomy" id="1828826"/>
    <lineage>
        <taxon>Bacteria</taxon>
        <taxon>Bacillati</taxon>
        <taxon>Cyanobacteriota</taxon>
        <taxon>Cyanophyceae</taxon>
        <taxon>Oscillatoriophycideae</taxon>
        <taxon>Oscillatoriales</taxon>
        <taxon>Oscillatoriales incertae sedis</taxon>
        <taxon>Zarconia</taxon>
        <taxon>Zarconia navalis</taxon>
    </lineage>
</organism>
<feature type="compositionally biased region" description="Polar residues" evidence="1">
    <location>
        <begin position="311"/>
        <end position="322"/>
    </location>
</feature>
<accession>A0A928VTF4</accession>
<evidence type="ECO:0000313" key="3">
    <source>
        <dbReference type="Proteomes" id="UP000621799"/>
    </source>
</evidence>
<feature type="region of interest" description="Disordered" evidence="1">
    <location>
        <begin position="1"/>
        <end position="28"/>
    </location>
</feature>
<evidence type="ECO:0000313" key="2">
    <source>
        <dbReference type="EMBL" id="MBE9039942.1"/>
    </source>
</evidence>
<proteinExistence type="predicted"/>
<dbReference type="RefSeq" id="WP_264320200.1">
    <property type="nucleotide sequence ID" value="NZ_JADEXN010000043.1"/>
</dbReference>
<gene>
    <name evidence="2" type="ORF">IQ235_03935</name>
</gene>
<dbReference type="EMBL" id="JADEXN010000043">
    <property type="protein sequence ID" value="MBE9039942.1"/>
    <property type="molecule type" value="Genomic_DNA"/>
</dbReference>
<dbReference type="AlphaFoldDB" id="A0A928VTF4"/>
<feature type="compositionally biased region" description="Basic and acidic residues" evidence="1">
    <location>
        <begin position="280"/>
        <end position="293"/>
    </location>
</feature>
<sequence length="322" mass="35508">MPRKTSNADKEPAVAAESSALTAQPETLPRAEAMAQKGYASEQLFKLALSQAGLDPRTKEIPVAALKTIPKFEAPTNGHKPQELPEAENLPPIVDEGFDGDTPVPRIVALQLIGITDDELAKELKSRKLDPKAEILDMATVSTIYEEHSLKRQEALEYLGLKEPELVEALVQIEENPKAKTLTLATIERIESLPTETLMQTKASAMRSAMDAAQERQLAYYRDTAERMAEQAETAALTLVAHSAETFHATLSQAFDALAQTQATTHEQIQSDLLNGLQSKPEKLEERQTDLGKARRSSFKGSRKTTHTRKTAQQIFQTALKR</sequence>
<protein>
    <submittedName>
        <fullName evidence="2">Uncharacterized protein</fullName>
    </submittedName>
</protein>
<feature type="compositionally biased region" description="Basic residues" evidence="1">
    <location>
        <begin position="294"/>
        <end position="310"/>
    </location>
</feature>